<evidence type="ECO:0000256" key="1">
    <source>
        <dbReference type="SAM" id="MobiDB-lite"/>
    </source>
</evidence>
<feature type="compositionally biased region" description="Basic and acidic residues" evidence="1">
    <location>
        <begin position="153"/>
        <end position="162"/>
    </location>
</feature>
<reference evidence="2" key="1">
    <citation type="submission" date="2014-11" db="EMBL/GenBank/DDBJ databases">
        <authorList>
            <person name="Amaro Gonzalez C."/>
        </authorList>
    </citation>
    <scope>NUCLEOTIDE SEQUENCE</scope>
</reference>
<name>A0A0E9X5S0_ANGAN</name>
<reference evidence="2" key="2">
    <citation type="journal article" date="2015" name="Fish Shellfish Immunol.">
        <title>Early steps in the European eel (Anguilla anguilla)-Vibrio vulnificus interaction in the gills: Role of the RtxA13 toxin.</title>
        <authorList>
            <person name="Callol A."/>
            <person name="Pajuelo D."/>
            <person name="Ebbesson L."/>
            <person name="Teles M."/>
            <person name="MacKenzie S."/>
            <person name="Amaro C."/>
        </authorList>
    </citation>
    <scope>NUCLEOTIDE SEQUENCE</scope>
</reference>
<feature type="region of interest" description="Disordered" evidence="1">
    <location>
        <begin position="28"/>
        <end position="58"/>
    </location>
</feature>
<feature type="region of interest" description="Disordered" evidence="1">
    <location>
        <begin position="99"/>
        <end position="119"/>
    </location>
</feature>
<dbReference type="EMBL" id="GBXM01010796">
    <property type="protein sequence ID" value="JAH97781.1"/>
    <property type="molecule type" value="Transcribed_RNA"/>
</dbReference>
<organism evidence="2">
    <name type="scientific">Anguilla anguilla</name>
    <name type="common">European freshwater eel</name>
    <name type="synonym">Muraena anguilla</name>
    <dbReference type="NCBI Taxonomy" id="7936"/>
    <lineage>
        <taxon>Eukaryota</taxon>
        <taxon>Metazoa</taxon>
        <taxon>Chordata</taxon>
        <taxon>Craniata</taxon>
        <taxon>Vertebrata</taxon>
        <taxon>Euteleostomi</taxon>
        <taxon>Actinopterygii</taxon>
        <taxon>Neopterygii</taxon>
        <taxon>Teleostei</taxon>
        <taxon>Anguilliformes</taxon>
        <taxon>Anguillidae</taxon>
        <taxon>Anguilla</taxon>
    </lineage>
</organism>
<sequence>MKKTIDNWTERHTPSLDFTAQKSRIALKNAHSRPPRNPRSLLNTPSLLPTPSELQQPEKLSVVPMVVKQGGPVISGFKLPGMGGGFPALKRTHRGVREGEGVTAENSQAPDATKTLKSDREEVAGGKVVGMGVIGVKLPGFMGEFPGLRKTERGAKVREQTPEKNPPSQNNSTERSDRTGTDSITGVKQMGFGSGFTLLRKTERGVRIREGEDTQHSTQNSEVEVNIPGVDHQETLPKAKPKWTPPGKPGIGIDNPSMISELKNKLRKTE</sequence>
<feature type="compositionally biased region" description="Basic and acidic residues" evidence="1">
    <location>
        <begin position="1"/>
        <end position="14"/>
    </location>
</feature>
<proteinExistence type="predicted"/>
<feature type="region of interest" description="Disordered" evidence="1">
    <location>
        <begin position="153"/>
        <end position="258"/>
    </location>
</feature>
<accession>A0A0E9X5S0</accession>
<feature type="compositionally biased region" description="Basic and acidic residues" evidence="1">
    <location>
        <begin position="200"/>
        <end position="215"/>
    </location>
</feature>
<feature type="region of interest" description="Disordered" evidence="1">
    <location>
        <begin position="1"/>
        <end position="20"/>
    </location>
</feature>
<dbReference type="AlphaFoldDB" id="A0A0E9X5S0"/>
<evidence type="ECO:0000313" key="2">
    <source>
        <dbReference type="EMBL" id="JAH97781.1"/>
    </source>
</evidence>
<feature type="compositionally biased region" description="Low complexity" evidence="1">
    <location>
        <begin position="38"/>
        <end position="58"/>
    </location>
</feature>
<protein>
    <submittedName>
        <fullName evidence="2">Uncharacterized protein</fullName>
    </submittedName>
</protein>